<keyword evidence="2" id="KW-1185">Reference proteome</keyword>
<proteinExistence type="predicted"/>
<protein>
    <submittedName>
        <fullName evidence="1">Uncharacterized protein</fullName>
    </submittedName>
</protein>
<evidence type="ECO:0000313" key="1">
    <source>
        <dbReference type="EMBL" id="GAT31596.1"/>
    </source>
</evidence>
<organism evidence="1 2">
    <name type="scientific">Terrimicrobium sacchariphilum</name>
    <dbReference type="NCBI Taxonomy" id="690879"/>
    <lineage>
        <taxon>Bacteria</taxon>
        <taxon>Pseudomonadati</taxon>
        <taxon>Verrucomicrobiota</taxon>
        <taxon>Terrimicrobiia</taxon>
        <taxon>Terrimicrobiales</taxon>
        <taxon>Terrimicrobiaceae</taxon>
        <taxon>Terrimicrobium</taxon>
    </lineage>
</organism>
<accession>A0A146G464</accession>
<dbReference type="Proteomes" id="UP000076023">
    <property type="component" value="Unassembled WGS sequence"/>
</dbReference>
<dbReference type="AlphaFoldDB" id="A0A146G464"/>
<dbReference type="InParanoid" id="A0A146G464"/>
<reference evidence="2" key="1">
    <citation type="journal article" date="2017" name="Genome Announc.">
        <title>Draft Genome Sequence of Terrimicrobium sacchariphilum NM-5T, a Facultative Anaerobic Soil Bacterium of the Class Spartobacteria.</title>
        <authorList>
            <person name="Qiu Y.L."/>
            <person name="Tourlousse D.M."/>
            <person name="Matsuura N."/>
            <person name="Ohashi A."/>
            <person name="Sekiguchi Y."/>
        </authorList>
    </citation>
    <scope>NUCLEOTIDE SEQUENCE [LARGE SCALE GENOMIC DNA]</scope>
    <source>
        <strain evidence="2">NM-5</strain>
    </source>
</reference>
<name>A0A146G464_TERSA</name>
<evidence type="ECO:0000313" key="2">
    <source>
        <dbReference type="Proteomes" id="UP000076023"/>
    </source>
</evidence>
<dbReference type="EMBL" id="BDCO01000001">
    <property type="protein sequence ID" value="GAT31596.1"/>
    <property type="molecule type" value="Genomic_DNA"/>
</dbReference>
<gene>
    <name evidence="1" type="ORF">TSACC_1148</name>
</gene>
<sequence>MAQPARASKSPRELALRALEAQRTEDDRRLTTLTVPDPAPGCLPNGAEIFVVSGYINYRCVRLFMQEGNALLQRITTTRSWFYSPEESYVTEEWELPPTEFAAVWEAARLISQSTAVRKKPARPKDPDGKFVSDRRMVSMSSHEPTYYVRVWSASRLWWDHGFRGMSASDKVQDFEKVQTRAMTSLIETAFPEGTPGKPFALSAWGPFLAKQLEGSAVALQGLPQHLTAANTITIDCSLRLLGQMGYEPARPIIKAVAEDAEKSPSAAYWKESVLRECGYALRKIAIQERFDGEEVDRLIHSYGRRLNPDNDMVQWLRNQYFAKNPEAYFSILSRDLTAKNTPEVVLLESIKEVQDRYPSAGGPLLAGVLDHPSTEVSVHAAMALLKSSPDDAASLQALTRAASDPRATIPNDARSFSDFGREIALDYLSSRKNRIPPQYRWDSARIDQQLALPWEDGRMINRLISARVCLENKQFSDRDQITAYRKALAEPYTMGTAEACEELIKLDDRASADRIKEVLSALRAGCNKGFRWEEDRDARYPWIGKADLTTIEESLPKILH</sequence>
<comment type="caution">
    <text evidence="1">The sequence shown here is derived from an EMBL/GenBank/DDBJ whole genome shotgun (WGS) entry which is preliminary data.</text>
</comment>